<dbReference type="PANTHER" id="PTHR44085:SF2">
    <property type="entry name" value="SEPIAPTERIN REDUCTASE"/>
    <property type="match status" value="1"/>
</dbReference>
<name>V5IGC9_IXORI</name>
<keyword evidence="2" id="KW-0963">Cytoplasm</keyword>
<evidence type="ECO:0000256" key="3">
    <source>
        <dbReference type="ARBA" id="ARBA00022857"/>
    </source>
</evidence>
<dbReference type="PANTHER" id="PTHR44085">
    <property type="entry name" value="SEPIAPTERIN REDUCTASE"/>
    <property type="match status" value="1"/>
</dbReference>
<dbReference type="Pfam" id="PF00106">
    <property type="entry name" value="adh_short"/>
    <property type="match status" value="1"/>
</dbReference>
<organism evidence="5">
    <name type="scientific">Ixodes ricinus</name>
    <name type="common">Common tick</name>
    <name type="synonym">Acarus ricinus</name>
    <dbReference type="NCBI Taxonomy" id="34613"/>
    <lineage>
        <taxon>Eukaryota</taxon>
        <taxon>Metazoa</taxon>
        <taxon>Ecdysozoa</taxon>
        <taxon>Arthropoda</taxon>
        <taxon>Chelicerata</taxon>
        <taxon>Arachnida</taxon>
        <taxon>Acari</taxon>
        <taxon>Parasitiformes</taxon>
        <taxon>Ixodida</taxon>
        <taxon>Ixodoidea</taxon>
        <taxon>Ixodidae</taxon>
        <taxon>Ixodinae</taxon>
        <taxon>Ixodes</taxon>
    </lineage>
</organism>
<keyword evidence="4" id="KW-0560">Oxidoreductase</keyword>
<dbReference type="InterPro" id="IPR002347">
    <property type="entry name" value="SDR_fam"/>
</dbReference>
<dbReference type="AlphaFoldDB" id="V5IGC9"/>
<dbReference type="Gene3D" id="3.40.50.720">
    <property type="entry name" value="NAD(P)-binding Rossmann-like Domain"/>
    <property type="match status" value="1"/>
</dbReference>
<comment type="subcellular location">
    <subcellularLocation>
        <location evidence="1">Cytoplasm</location>
    </subcellularLocation>
</comment>
<evidence type="ECO:0000256" key="2">
    <source>
        <dbReference type="ARBA" id="ARBA00022490"/>
    </source>
</evidence>
<proteinExistence type="evidence at transcript level"/>
<keyword evidence="3" id="KW-0521">NADP</keyword>
<dbReference type="GO" id="GO:0004757">
    <property type="term" value="F:sepiapterin reductase (NADP+) activity"/>
    <property type="evidence" value="ECO:0007669"/>
    <property type="project" value="TreeGrafter"/>
</dbReference>
<evidence type="ECO:0000256" key="4">
    <source>
        <dbReference type="ARBA" id="ARBA00023002"/>
    </source>
</evidence>
<evidence type="ECO:0000256" key="1">
    <source>
        <dbReference type="ARBA" id="ARBA00004496"/>
    </source>
</evidence>
<dbReference type="SUPFAM" id="SSF51735">
    <property type="entry name" value="NAD(P)-binding Rossmann-fold domains"/>
    <property type="match status" value="1"/>
</dbReference>
<protein>
    <submittedName>
        <fullName evidence="5">Putative dehydrogenase</fullName>
    </submittedName>
</protein>
<reference evidence="5" key="1">
    <citation type="journal article" date="2015" name="Sci. Rep.">
        <title>Tissue- and time-dependent transcription in Ixodes ricinus salivary glands and midguts when blood feeding on the vertebrate host.</title>
        <authorList>
            <person name="Kotsyfakis M."/>
            <person name="Schwarz A."/>
            <person name="Erhart J."/>
            <person name="Ribeiro J.M."/>
        </authorList>
    </citation>
    <scope>NUCLEOTIDE SEQUENCE</scope>
    <source>
        <tissue evidence="5">Salivary gland and midgut</tissue>
    </source>
</reference>
<dbReference type="GO" id="GO:0006729">
    <property type="term" value="P:tetrahydrobiopterin biosynthetic process"/>
    <property type="evidence" value="ECO:0007669"/>
    <property type="project" value="TreeGrafter"/>
</dbReference>
<sequence>MTEATCRRGSSENEAAFWGKRFLIVVTGASGGIGRGIAVSFAERVAKESLLVITGRNTARLEETERMISALGRDVNVSVETCDHSKASFRDYQDLLGRASARLPDPETVVLVHNAATVGNCSDYVVSYDDEKTIDDYYRLNLTSVMTLTAAFLRCYDSDLGPTRTIVNISSSTAIRPTRGLGLYCTGKAAREMYMRVVATENPSVIVCSYDPGTVDTAMSKQTREGNEECSTRIQNAKKSGRYLTPEVTANLLIRILEHGNFRSGERVVYTDAPCVS</sequence>
<accession>V5IGC9</accession>
<dbReference type="EMBL" id="GANP01006907">
    <property type="protein sequence ID" value="JAB77561.1"/>
    <property type="molecule type" value="mRNA"/>
</dbReference>
<dbReference type="GO" id="GO:0005737">
    <property type="term" value="C:cytoplasm"/>
    <property type="evidence" value="ECO:0007669"/>
    <property type="project" value="UniProtKB-SubCell"/>
</dbReference>
<dbReference type="InterPro" id="IPR051721">
    <property type="entry name" value="Biopterin_syn/organic_redct"/>
</dbReference>
<dbReference type="InterPro" id="IPR036291">
    <property type="entry name" value="NAD(P)-bd_dom_sf"/>
</dbReference>
<evidence type="ECO:0000313" key="5">
    <source>
        <dbReference type="EMBL" id="JAB77561.1"/>
    </source>
</evidence>
<dbReference type="PRINTS" id="PR00081">
    <property type="entry name" value="GDHRDH"/>
</dbReference>